<evidence type="ECO:0000313" key="2">
    <source>
        <dbReference type="EMBL" id="QGY44562.1"/>
    </source>
</evidence>
<dbReference type="Proteomes" id="UP000428260">
    <property type="component" value="Chromosome"/>
</dbReference>
<feature type="domain" description="DUF4097" evidence="1">
    <location>
        <begin position="75"/>
        <end position="212"/>
    </location>
</feature>
<dbReference type="InterPro" id="IPR025164">
    <property type="entry name" value="Toastrack_DUF4097"/>
</dbReference>
<dbReference type="EMBL" id="CP046401">
    <property type="protein sequence ID" value="QGY44562.1"/>
    <property type="molecule type" value="Genomic_DNA"/>
</dbReference>
<dbReference type="RefSeq" id="WP_158866973.1">
    <property type="nucleotide sequence ID" value="NZ_CP046401.1"/>
</dbReference>
<keyword evidence="3" id="KW-1185">Reference proteome</keyword>
<evidence type="ECO:0000313" key="3">
    <source>
        <dbReference type="Proteomes" id="UP000428260"/>
    </source>
</evidence>
<protein>
    <recommendedName>
        <fullName evidence="1">DUF4097 domain-containing protein</fullName>
    </recommendedName>
</protein>
<dbReference type="AlphaFoldDB" id="A0A6I6JWP1"/>
<proteinExistence type="predicted"/>
<dbReference type="Pfam" id="PF13349">
    <property type="entry name" value="DUF4097"/>
    <property type="match status" value="1"/>
</dbReference>
<accession>A0A6I6JWP1</accession>
<organism evidence="2 3">
    <name type="scientific">Maribellus comscasis</name>
    <dbReference type="NCBI Taxonomy" id="2681766"/>
    <lineage>
        <taxon>Bacteria</taxon>
        <taxon>Pseudomonadati</taxon>
        <taxon>Bacteroidota</taxon>
        <taxon>Bacteroidia</taxon>
        <taxon>Marinilabiliales</taxon>
        <taxon>Prolixibacteraceae</taxon>
        <taxon>Maribellus</taxon>
    </lineage>
</organism>
<evidence type="ECO:0000259" key="1">
    <source>
        <dbReference type="Pfam" id="PF13349"/>
    </source>
</evidence>
<sequence length="216" mass="24383">MKKIIILVLMLIFGNDLIHAQKIVNEKVDVKGSKVEMKLSFADNIKIEAWKNNFIELQVTVDIKNNTFNDYYSLEVKNKNGKTNIEEVVDFEGIKKKIGERDQYNFNTDINYTLKVPGNLEFSLNTISGEIELMGCVGEMEIKTVSGFIDYSVPESHKANIDLSTVTGDVYSNLVFDNKPPKEISWVGTNRELSLNGGNTGVELKTVSGDIFLRKY</sequence>
<reference evidence="2 3" key="1">
    <citation type="submission" date="2019-11" db="EMBL/GenBank/DDBJ databases">
        <authorList>
            <person name="Zheng R.K."/>
            <person name="Sun C.M."/>
        </authorList>
    </citation>
    <scope>NUCLEOTIDE SEQUENCE [LARGE SCALE GENOMIC DNA]</scope>
    <source>
        <strain evidence="2 3">WC007</strain>
    </source>
</reference>
<gene>
    <name evidence="2" type="ORF">GM418_13085</name>
</gene>
<dbReference type="KEGG" id="mcos:GM418_13085"/>
<name>A0A6I6JWP1_9BACT</name>